<dbReference type="GeneID" id="28834184"/>
<dbReference type="Pfam" id="PF01207">
    <property type="entry name" value="Dus"/>
    <property type="match status" value="1"/>
</dbReference>
<dbReference type="Proteomes" id="UP000091956">
    <property type="component" value="Unassembled WGS sequence"/>
</dbReference>
<dbReference type="RefSeq" id="XP_018134706.1">
    <property type="nucleotide sequence ID" value="XM_018270326.2"/>
</dbReference>
<keyword evidence="21" id="KW-1185">Reference proteome</keyword>
<dbReference type="STRING" id="342668.A0A2P2SVW8"/>
<dbReference type="GO" id="GO:0050660">
    <property type="term" value="F:flavin adenine dinucleotide binding"/>
    <property type="evidence" value="ECO:0007669"/>
    <property type="project" value="InterPro"/>
</dbReference>
<evidence type="ECO:0000256" key="12">
    <source>
        <dbReference type="ARBA" id="ARBA00047287"/>
    </source>
</evidence>
<feature type="domain" description="DUS-like FMN-binding" evidence="19">
    <location>
        <begin position="53"/>
        <end position="308"/>
    </location>
</feature>
<feature type="region of interest" description="Disordered" evidence="18">
    <location>
        <begin position="582"/>
        <end position="618"/>
    </location>
</feature>
<sequence length="618" mass="67673">MATATTNGTRGDATPAESMQTPTETTTAAESPKPTKLHGRAFYESIGSPKFVLAPMVDQSEFAWRMLTRTYMTASSTKDLLAYTPMLHARLFTTTEKFRFNHFQPTRSGLPTVPTSAPPVSSTDTYLDGHPSIDRPLFVQFCANTPEDLLAAAQYVAPFCDAVDLNLGCPQGIARKGGYGAFLQEDQELIYKLINTLHTGLDVPVTAKIRVLETREETLAYAEKVLSAGASILTVHGRLREAKGHKTGLADWAAIRHLRDNLPKETVIFANGNILSRGDIERCLEATGADAVMSAEGNLYDPAIFAEAPEVGEEGCMYWRGRDGKGGFRMDEALRRYLDILYKYVLEQAPPARKPLYIPGQAAAGARDPPTPEASDEPPRKRAKTGAEPPAETTAVEAATEAQPTAAPTTQTPNKKQKNANKKQKREKTSSPNLLAMQPHCFHLLRALVSKHHSVRDALARSRPGDMEAYEGVLAMVERVVEEGIREYEATGGASYHDALDKEGEGDGNVLSAVGYEGLETEGEVEGGKAVEYETSVKAVRECRRPFWVCQPYVRPLPMEAMAKGSLTMSKKELAKLKEGEKEVVMGMGARRNDGRQNGGVKQGEEKKEEKLEEKKEL</sequence>
<dbReference type="SUPFAM" id="SSF51395">
    <property type="entry name" value="FMN-linked oxidoreductases"/>
    <property type="match status" value="1"/>
</dbReference>
<comment type="catalytic activity">
    <reaction evidence="13">
        <text>5,6-dihydrouridine(16) in tRNA + NADP(+) = uridine(16) in tRNA + NADPH + H(+)</text>
        <dbReference type="Rhea" id="RHEA:53376"/>
        <dbReference type="Rhea" id="RHEA-COMP:13543"/>
        <dbReference type="Rhea" id="RHEA-COMP:13544"/>
        <dbReference type="ChEBI" id="CHEBI:15378"/>
        <dbReference type="ChEBI" id="CHEBI:57783"/>
        <dbReference type="ChEBI" id="CHEBI:58349"/>
        <dbReference type="ChEBI" id="CHEBI:65315"/>
        <dbReference type="ChEBI" id="CHEBI:74443"/>
        <dbReference type="EC" id="1.3.1.88"/>
    </reaction>
    <physiologicalReaction direction="right-to-left" evidence="13">
        <dbReference type="Rhea" id="RHEA:53378"/>
    </physiologicalReaction>
</comment>
<evidence type="ECO:0000256" key="2">
    <source>
        <dbReference type="ARBA" id="ARBA00022630"/>
    </source>
</evidence>
<dbReference type="PANTHER" id="PTHR11082">
    <property type="entry name" value="TRNA-DIHYDROURIDINE SYNTHASE"/>
    <property type="match status" value="1"/>
</dbReference>
<dbReference type="GO" id="GO:0017150">
    <property type="term" value="F:tRNA dihydrouridine synthase activity"/>
    <property type="evidence" value="ECO:0007669"/>
    <property type="project" value="InterPro"/>
</dbReference>
<comment type="cofactor">
    <cofactor evidence="1">
        <name>FMN</name>
        <dbReference type="ChEBI" id="CHEBI:58210"/>
    </cofactor>
</comment>
<evidence type="ECO:0000256" key="18">
    <source>
        <dbReference type="SAM" id="MobiDB-lite"/>
    </source>
</evidence>
<evidence type="ECO:0000313" key="21">
    <source>
        <dbReference type="Proteomes" id="UP000091956"/>
    </source>
</evidence>
<keyword evidence="8" id="KW-0520">NAD</keyword>
<feature type="compositionally biased region" description="Low complexity" evidence="18">
    <location>
        <begin position="386"/>
        <end position="414"/>
    </location>
</feature>
<dbReference type="InterPro" id="IPR018517">
    <property type="entry name" value="tRNA_hU_synthase_CS"/>
</dbReference>
<accession>A0A2P2SVW8</accession>
<feature type="compositionally biased region" description="Low complexity" evidence="18">
    <location>
        <begin position="21"/>
        <end position="34"/>
    </location>
</feature>
<evidence type="ECO:0000256" key="11">
    <source>
        <dbReference type="ARBA" id="ARBA00045934"/>
    </source>
</evidence>
<evidence type="ECO:0000256" key="15">
    <source>
        <dbReference type="ARBA" id="ARBA00048934"/>
    </source>
</evidence>
<evidence type="ECO:0000256" key="17">
    <source>
        <dbReference type="ARBA" id="ARBA00049467"/>
    </source>
</evidence>
<reference evidence="20 21" key="1">
    <citation type="submission" date="2016-03" db="EMBL/GenBank/DDBJ databases">
        <title>Comparative genomics of Pseudogymnoascus destructans, the fungus causing white-nose syndrome of bats.</title>
        <authorList>
            <person name="Palmer J.M."/>
            <person name="Drees K.P."/>
            <person name="Foster J.T."/>
            <person name="Lindner D.L."/>
        </authorList>
    </citation>
    <scope>NUCLEOTIDE SEQUENCE [LARGE SCALE GENOMIC DNA]</scope>
    <source>
        <strain evidence="20 21">UAMH 10579</strain>
    </source>
</reference>
<comment type="catalytic activity">
    <reaction evidence="15">
        <text>5,6-dihydrouridine(16) in tRNA + NAD(+) = uridine(16) in tRNA + NADH + H(+)</text>
        <dbReference type="Rhea" id="RHEA:53380"/>
        <dbReference type="Rhea" id="RHEA-COMP:13543"/>
        <dbReference type="Rhea" id="RHEA-COMP:13544"/>
        <dbReference type="ChEBI" id="CHEBI:15378"/>
        <dbReference type="ChEBI" id="CHEBI:57540"/>
        <dbReference type="ChEBI" id="CHEBI:57945"/>
        <dbReference type="ChEBI" id="CHEBI:65315"/>
        <dbReference type="ChEBI" id="CHEBI:74443"/>
        <dbReference type="EC" id="1.3.1.88"/>
    </reaction>
    <physiologicalReaction direction="right-to-left" evidence="15">
        <dbReference type="Rhea" id="RHEA:53382"/>
    </physiologicalReaction>
</comment>
<evidence type="ECO:0000256" key="3">
    <source>
        <dbReference type="ARBA" id="ARBA00022643"/>
    </source>
</evidence>
<keyword evidence="6" id="KW-0521">NADP</keyword>
<dbReference type="PROSITE" id="PS01136">
    <property type="entry name" value="UPF0034"/>
    <property type="match status" value="1"/>
</dbReference>
<reference evidence="21" key="2">
    <citation type="journal article" date="2018" name="Nat. Commun.">
        <title>Extreme sensitivity to ultraviolet light in the fungal pathogen causing white-nose syndrome of bats.</title>
        <authorList>
            <person name="Palmer J.M."/>
            <person name="Drees K.P."/>
            <person name="Foster J.T."/>
            <person name="Lindner D.L."/>
        </authorList>
    </citation>
    <scope>NUCLEOTIDE SEQUENCE [LARGE SCALE GENOMIC DNA]</scope>
    <source>
        <strain evidence="21">UAMH 10579</strain>
    </source>
</reference>
<keyword evidence="3" id="KW-0288">FMN</keyword>
<dbReference type="InterPro" id="IPR013785">
    <property type="entry name" value="Aldolase_TIM"/>
</dbReference>
<evidence type="ECO:0000256" key="14">
    <source>
        <dbReference type="ARBA" id="ARBA00048342"/>
    </source>
</evidence>
<evidence type="ECO:0000256" key="4">
    <source>
        <dbReference type="ARBA" id="ARBA00022664"/>
    </source>
</evidence>
<comment type="catalytic activity">
    <reaction evidence="12">
        <text>5,6-dihydrouridine(17) in tRNA + NAD(+) = uridine(17) in tRNA + NADH + H(+)</text>
        <dbReference type="Rhea" id="RHEA:53372"/>
        <dbReference type="Rhea" id="RHEA-COMP:13541"/>
        <dbReference type="Rhea" id="RHEA-COMP:13542"/>
        <dbReference type="ChEBI" id="CHEBI:15378"/>
        <dbReference type="ChEBI" id="CHEBI:57540"/>
        <dbReference type="ChEBI" id="CHEBI:57945"/>
        <dbReference type="ChEBI" id="CHEBI:65315"/>
        <dbReference type="ChEBI" id="CHEBI:74443"/>
        <dbReference type="EC" id="1.3.1.88"/>
    </reaction>
    <physiologicalReaction direction="right-to-left" evidence="12">
        <dbReference type="Rhea" id="RHEA:53374"/>
    </physiologicalReaction>
</comment>
<keyword evidence="5" id="KW-0819">tRNA processing</keyword>
<evidence type="ECO:0000256" key="1">
    <source>
        <dbReference type="ARBA" id="ARBA00001917"/>
    </source>
</evidence>
<dbReference type="OrthoDB" id="272303at2759"/>
<evidence type="ECO:0000256" key="10">
    <source>
        <dbReference type="ARBA" id="ARBA00038890"/>
    </source>
</evidence>
<gene>
    <name evidence="20" type="ORF">VE01_00798</name>
</gene>
<protein>
    <recommendedName>
        <fullName evidence="10">tRNA-dihydrouridine(16/17) synthase [NAD(P)(+)]</fullName>
        <ecNumber evidence="10">1.3.1.88</ecNumber>
    </recommendedName>
</protein>
<proteinExistence type="inferred from homology"/>
<comment type="catalytic activity">
    <reaction evidence="16">
        <text>a 5,6-dihydrouridine in mRNA + NADP(+) = a uridine in mRNA + NADPH + H(+)</text>
        <dbReference type="Rhea" id="RHEA:69855"/>
        <dbReference type="Rhea" id="RHEA-COMP:14658"/>
        <dbReference type="Rhea" id="RHEA-COMP:17789"/>
        <dbReference type="ChEBI" id="CHEBI:15378"/>
        <dbReference type="ChEBI" id="CHEBI:57783"/>
        <dbReference type="ChEBI" id="CHEBI:58349"/>
        <dbReference type="ChEBI" id="CHEBI:65315"/>
        <dbReference type="ChEBI" id="CHEBI:74443"/>
    </reaction>
    <physiologicalReaction direction="right-to-left" evidence="16">
        <dbReference type="Rhea" id="RHEA:69857"/>
    </physiologicalReaction>
</comment>
<comment type="catalytic activity">
    <reaction evidence="17">
        <text>5,6-dihydrouridine(17) in tRNA + NADP(+) = uridine(17) in tRNA + NADPH + H(+)</text>
        <dbReference type="Rhea" id="RHEA:53368"/>
        <dbReference type="Rhea" id="RHEA-COMP:13541"/>
        <dbReference type="Rhea" id="RHEA-COMP:13542"/>
        <dbReference type="ChEBI" id="CHEBI:15378"/>
        <dbReference type="ChEBI" id="CHEBI:57783"/>
        <dbReference type="ChEBI" id="CHEBI:58349"/>
        <dbReference type="ChEBI" id="CHEBI:65315"/>
        <dbReference type="ChEBI" id="CHEBI:74443"/>
        <dbReference type="EC" id="1.3.1.88"/>
    </reaction>
    <physiologicalReaction direction="right-to-left" evidence="17">
        <dbReference type="Rhea" id="RHEA:53370"/>
    </physiologicalReaction>
</comment>
<comment type="catalytic activity">
    <reaction evidence="14">
        <text>a 5,6-dihydrouridine in mRNA + NAD(+) = a uridine in mRNA + NADH + H(+)</text>
        <dbReference type="Rhea" id="RHEA:69851"/>
        <dbReference type="Rhea" id="RHEA-COMP:14658"/>
        <dbReference type="Rhea" id="RHEA-COMP:17789"/>
        <dbReference type="ChEBI" id="CHEBI:15378"/>
        <dbReference type="ChEBI" id="CHEBI:57540"/>
        <dbReference type="ChEBI" id="CHEBI:57945"/>
        <dbReference type="ChEBI" id="CHEBI:65315"/>
        <dbReference type="ChEBI" id="CHEBI:74443"/>
    </reaction>
    <physiologicalReaction direction="right-to-left" evidence="14">
        <dbReference type="Rhea" id="RHEA:69853"/>
    </physiologicalReaction>
</comment>
<keyword evidence="2" id="KW-0285">Flavoprotein</keyword>
<organism evidence="20 21">
    <name type="scientific">Pseudogymnoascus verrucosus</name>
    <dbReference type="NCBI Taxonomy" id="342668"/>
    <lineage>
        <taxon>Eukaryota</taxon>
        <taxon>Fungi</taxon>
        <taxon>Dikarya</taxon>
        <taxon>Ascomycota</taxon>
        <taxon>Pezizomycotina</taxon>
        <taxon>Leotiomycetes</taxon>
        <taxon>Thelebolales</taxon>
        <taxon>Thelebolaceae</taxon>
        <taxon>Pseudogymnoascus</taxon>
    </lineage>
</organism>
<dbReference type="EMBL" id="KV460207">
    <property type="protein sequence ID" value="OBU00974.1"/>
    <property type="molecule type" value="Genomic_DNA"/>
</dbReference>
<evidence type="ECO:0000259" key="19">
    <source>
        <dbReference type="Pfam" id="PF01207"/>
    </source>
</evidence>
<dbReference type="GO" id="GO:0006397">
    <property type="term" value="P:mRNA processing"/>
    <property type="evidence" value="ECO:0007669"/>
    <property type="project" value="UniProtKB-KW"/>
</dbReference>
<dbReference type="PANTHER" id="PTHR11082:SF5">
    <property type="entry name" value="TRNA-DIHYDROURIDINE(16_17) SYNTHASE [NAD(P)(+)]-LIKE"/>
    <property type="match status" value="1"/>
</dbReference>
<feature type="region of interest" description="Disordered" evidence="18">
    <location>
        <begin position="361"/>
        <end position="435"/>
    </location>
</feature>
<evidence type="ECO:0000256" key="6">
    <source>
        <dbReference type="ARBA" id="ARBA00022857"/>
    </source>
</evidence>
<dbReference type="CDD" id="cd02801">
    <property type="entry name" value="DUS_like_FMN"/>
    <property type="match status" value="1"/>
</dbReference>
<evidence type="ECO:0000256" key="7">
    <source>
        <dbReference type="ARBA" id="ARBA00023002"/>
    </source>
</evidence>
<comment type="function">
    <text evidence="11">Catalyzes the synthesis of dihydrouridine, a modified base found in the D-loop of most tRNAs. Specifically modifies U47 in cytoplasmic tRNAs. Catalyzes the synthesis of dihydrouridine in some mRNAs, thereby affecting their translation.</text>
</comment>
<dbReference type="EC" id="1.3.1.88" evidence="10"/>
<dbReference type="AlphaFoldDB" id="A0A2P2SVW8"/>
<evidence type="ECO:0000313" key="20">
    <source>
        <dbReference type="EMBL" id="OBU00974.1"/>
    </source>
</evidence>
<feature type="region of interest" description="Disordered" evidence="18">
    <location>
        <begin position="1"/>
        <end position="36"/>
    </location>
</feature>
<feature type="compositionally biased region" description="Basic and acidic residues" evidence="18">
    <location>
        <begin position="603"/>
        <end position="618"/>
    </location>
</feature>
<evidence type="ECO:0000256" key="8">
    <source>
        <dbReference type="ARBA" id="ARBA00023027"/>
    </source>
</evidence>
<evidence type="ECO:0000256" key="13">
    <source>
        <dbReference type="ARBA" id="ARBA00047652"/>
    </source>
</evidence>
<keyword evidence="4" id="KW-0507">mRNA processing</keyword>
<evidence type="ECO:0000256" key="16">
    <source>
        <dbReference type="ARBA" id="ARBA00049447"/>
    </source>
</evidence>
<keyword evidence="7" id="KW-0560">Oxidoreductase</keyword>
<dbReference type="Gene3D" id="3.20.20.70">
    <property type="entry name" value="Aldolase class I"/>
    <property type="match status" value="1"/>
</dbReference>
<dbReference type="InterPro" id="IPR035587">
    <property type="entry name" value="DUS-like_FMN-bd"/>
</dbReference>
<name>A0A2P2SVW8_9PEZI</name>
<evidence type="ECO:0000256" key="5">
    <source>
        <dbReference type="ARBA" id="ARBA00022694"/>
    </source>
</evidence>
<evidence type="ECO:0000256" key="9">
    <source>
        <dbReference type="ARBA" id="ARBA00038313"/>
    </source>
</evidence>
<comment type="similarity">
    <text evidence="9">Belongs to the Dus family. Dus1 subfamily.</text>
</comment>
<feature type="compositionally biased region" description="Basic residues" evidence="18">
    <location>
        <begin position="415"/>
        <end position="426"/>
    </location>
</feature>